<keyword evidence="1" id="KW-0472">Membrane</keyword>
<organism evidence="2 3">
    <name type="scientific">Cladophialophora chaetospira</name>
    <dbReference type="NCBI Taxonomy" id="386627"/>
    <lineage>
        <taxon>Eukaryota</taxon>
        <taxon>Fungi</taxon>
        <taxon>Dikarya</taxon>
        <taxon>Ascomycota</taxon>
        <taxon>Pezizomycotina</taxon>
        <taxon>Eurotiomycetes</taxon>
        <taxon>Chaetothyriomycetidae</taxon>
        <taxon>Chaetothyriales</taxon>
        <taxon>Herpotrichiellaceae</taxon>
        <taxon>Cladophialophora</taxon>
    </lineage>
</organism>
<evidence type="ECO:0000313" key="2">
    <source>
        <dbReference type="EMBL" id="KAJ9616707.1"/>
    </source>
</evidence>
<evidence type="ECO:0000256" key="1">
    <source>
        <dbReference type="SAM" id="Phobius"/>
    </source>
</evidence>
<dbReference type="Proteomes" id="UP001172673">
    <property type="component" value="Unassembled WGS sequence"/>
</dbReference>
<gene>
    <name evidence="2" type="ORF">H2200_000426</name>
</gene>
<sequence>MSDLPTSPSPTPLEPAKGYHVFEIQASQQLSPFTNSLWGGVVAILSYLYFSEERRVRDKLWDLESQILELNHDVLMNETEQLKLENRRLNAMAECEELGEDASVEDFDKILDKYGVEVCCPCSRRSIAVMRLTDEQMHEYVKRRQQLQEE</sequence>
<comment type="caution">
    <text evidence="2">The sequence shown here is derived from an EMBL/GenBank/DDBJ whole genome shotgun (WGS) entry which is preliminary data.</text>
</comment>
<evidence type="ECO:0000313" key="3">
    <source>
        <dbReference type="Proteomes" id="UP001172673"/>
    </source>
</evidence>
<keyword evidence="1" id="KW-0812">Transmembrane</keyword>
<keyword evidence="3" id="KW-1185">Reference proteome</keyword>
<feature type="transmembrane region" description="Helical" evidence="1">
    <location>
        <begin position="33"/>
        <end position="50"/>
    </location>
</feature>
<keyword evidence="1" id="KW-1133">Transmembrane helix</keyword>
<accession>A0AA39CQB6</accession>
<dbReference type="AlphaFoldDB" id="A0AA39CQB6"/>
<protein>
    <submittedName>
        <fullName evidence="2">Uncharacterized protein</fullName>
    </submittedName>
</protein>
<reference evidence="2" key="1">
    <citation type="submission" date="2022-10" db="EMBL/GenBank/DDBJ databases">
        <title>Culturing micro-colonial fungi from biological soil crusts in the Mojave desert and describing Neophaeococcomyces mojavensis, and introducing the new genera and species Taxawa tesnikishii.</title>
        <authorList>
            <person name="Kurbessoian T."/>
            <person name="Stajich J.E."/>
        </authorList>
    </citation>
    <scope>NUCLEOTIDE SEQUENCE</scope>
    <source>
        <strain evidence="2">TK_41</strain>
    </source>
</reference>
<proteinExistence type="predicted"/>
<name>A0AA39CQB6_9EURO</name>
<dbReference type="EMBL" id="JAPDRK010000001">
    <property type="protein sequence ID" value="KAJ9616707.1"/>
    <property type="molecule type" value="Genomic_DNA"/>
</dbReference>